<feature type="active site" description="Charge relay system" evidence="2">
    <location>
        <position position="295"/>
    </location>
</feature>
<feature type="domain" description="AB hydrolase-1" evidence="3">
    <location>
        <begin position="61"/>
        <end position="301"/>
    </location>
</feature>
<dbReference type="Gene3D" id="3.40.50.1820">
    <property type="entry name" value="alpha/beta hydrolase"/>
    <property type="match status" value="1"/>
</dbReference>
<feature type="active site" description="Charge relay system" evidence="2">
    <location>
        <position position="266"/>
    </location>
</feature>
<dbReference type="PANTHER" id="PTHR10794">
    <property type="entry name" value="ABHYDROLASE DOMAIN-CONTAINING PROTEIN"/>
    <property type="match status" value="1"/>
</dbReference>
<dbReference type="InterPro" id="IPR050960">
    <property type="entry name" value="AB_hydrolase_4_sf"/>
</dbReference>
<evidence type="ECO:0000313" key="4">
    <source>
        <dbReference type="EMBL" id="MBL0765646.1"/>
    </source>
</evidence>
<dbReference type="InterPro" id="IPR012020">
    <property type="entry name" value="ABHD4"/>
</dbReference>
<evidence type="ECO:0000259" key="3">
    <source>
        <dbReference type="Pfam" id="PF00561"/>
    </source>
</evidence>
<sequence>MPIIKNTSYKPPFFAFNKHMETIIPSALRKVKGVNYERERIGTHDDDFLDIDWVQNGNKRLIIVSHGLEGSSDRPYVKGMAKIFGENGWDVLAWNCRSCSEEMNRTPKLYHHGYTVDVKTVVNHAIVKGYDSIGLVGFSMGGSLTLKYSGENGSDLPEAVKACMAVSVPCELSKSAEQLAERGNKFYQNRFMKKLTFKLTKKNEQFPGLVDIVPWKRFNNFHEFDTHYSAKLYGFKDGQDFYDKVQCLPFLKQIKIPCLILNAANDPMLSGLCYPEDIAEEMDNIILEISDHGGHVGFLQKGKKATYAEERALQFFNEQIH</sequence>
<dbReference type="EMBL" id="JAERQG010000002">
    <property type="protein sequence ID" value="MBL0765646.1"/>
    <property type="molecule type" value="Genomic_DNA"/>
</dbReference>
<dbReference type="Pfam" id="PF00561">
    <property type="entry name" value="Abhydrolase_1"/>
    <property type="match status" value="1"/>
</dbReference>
<name>A0A937AF91_9BACT</name>
<reference evidence="4" key="1">
    <citation type="submission" date="2021-01" db="EMBL/GenBank/DDBJ databases">
        <title>Marivirga sp. nov., isolated from intertidal surface sediments.</title>
        <authorList>
            <person name="Zhang M."/>
        </authorList>
    </citation>
    <scope>NUCLEOTIDE SEQUENCE</scope>
    <source>
        <strain evidence="4">SM1354</strain>
    </source>
</reference>
<comment type="similarity">
    <text evidence="1">Belongs to the AB hydrolase superfamily. AB hydrolase 4 family.</text>
</comment>
<organism evidence="4 5">
    <name type="scientific">Marivirga atlantica</name>
    <dbReference type="NCBI Taxonomy" id="1548457"/>
    <lineage>
        <taxon>Bacteria</taxon>
        <taxon>Pseudomonadati</taxon>
        <taxon>Bacteroidota</taxon>
        <taxon>Cytophagia</taxon>
        <taxon>Cytophagales</taxon>
        <taxon>Marivirgaceae</taxon>
        <taxon>Marivirga</taxon>
    </lineage>
</organism>
<dbReference type="InterPro" id="IPR029058">
    <property type="entry name" value="AB_hydrolase_fold"/>
</dbReference>
<gene>
    <name evidence="4" type="ORF">JKP34_10315</name>
</gene>
<keyword evidence="4" id="KW-0378">Hydrolase</keyword>
<feature type="active site" description="Charge relay system" evidence="2">
    <location>
        <position position="139"/>
    </location>
</feature>
<dbReference type="PIRSF" id="PIRSF005211">
    <property type="entry name" value="Ab_hydro_YheT"/>
    <property type="match status" value="1"/>
</dbReference>
<dbReference type="Proteomes" id="UP000642920">
    <property type="component" value="Unassembled WGS sequence"/>
</dbReference>
<keyword evidence="5" id="KW-1185">Reference proteome</keyword>
<evidence type="ECO:0000256" key="1">
    <source>
        <dbReference type="ARBA" id="ARBA00010884"/>
    </source>
</evidence>
<dbReference type="SUPFAM" id="SSF53474">
    <property type="entry name" value="alpha/beta-Hydrolases"/>
    <property type="match status" value="1"/>
</dbReference>
<dbReference type="RefSeq" id="WP_201920688.1">
    <property type="nucleotide sequence ID" value="NZ_JAERQG010000002.1"/>
</dbReference>
<proteinExistence type="inferred from homology"/>
<evidence type="ECO:0000256" key="2">
    <source>
        <dbReference type="PIRSR" id="PIRSR005211-1"/>
    </source>
</evidence>
<dbReference type="GO" id="GO:0047372">
    <property type="term" value="F:monoacylglycerol lipase activity"/>
    <property type="evidence" value="ECO:0007669"/>
    <property type="project" value="TreeGrafter"/>
</dbReference>
<evidence type="ECO:0000313" key="5">
    <source>
        <dbReference type="Proteomes" id="UP000642920"/>
    </source>
</evidence>
<dbReference type="GO" id="GO:0034338">
    <property type="term" value="F:short-chain carboxylesterase activity"/>
    <property type="evidence" value="ECO:0007669"/>
    <property type="project" value="TreeGrafter"/>
</dbReference>
<comment type="caution">
    <text evidence="4">The sequence shown here is derived from an EMBL/GenBank/DDBJ whole genome shotgun (WGS) entry which is preliminary data.</text>
</comment>
<dbReference type="PANTHER" id="PTHR10794:SF94">
    <property type="entry name" value="ESTERASE YHET-RELATED"/>
    <property type="match status" value="1"/>
</dbReference>
<accession>A0A937AF91</accession>
<protein>
    <submittedName>
        <fullName evidence="4">Alpha/beta fold hydrolase</fullName>
    </submittedName>
</protein>
<dbReference type="InterPro" id="IPR000073">
    <property type="entry name" value="AB_hydrolase_1"/>
</dbReference>
<dbReference type="AlphaFoldDB" id="A0A937AF91"/>